<reference evidence="10" key="1">
    <citation type="journal article" date="2020" name="PLoS Negl. Trop. Dis.">
        <title>High-quality nuclear genome for Sarcoptes scabiei-A critical resource for a neglected parasite.</title>
        <authorList>
            <person name="Korhonen P.K."/>
            <person name="Gasser R.B."/>
            <person name="Ma G."/>
            <person name="Wang T."/>
            <person name="Stroehlein A.J."/>
            <person name="Young N.D."/>
            <person name="Ang C.S."/>
            <person name="Fernando D.D."/>
            <person name="Lu H.C."/>
            <person name="Taylor S."/>
            <person name="Reynolds S.L."/>
            <person name="Mofiz E."/>
            <person name="Najaraj S.H."/>
            <person name="Gowda H."/>
            <person name="Madugundu A."/>
            <person name="Renuse S."/>
            <person name="Holt D."/>
            <person name="Pandey A."/>
            <person name="Papenfuss A.T."/>
            <person name="Fischer K."/>
        </authorList>
    </citation>
    <scope>NUCLEOTIDE SEQUENCE [LARGE SCALE GENOMIC DNA]</scope>
</reference>
<feature type="non-terminal residue" evidence="8">
    <location>
        <position position="1"/>
    </location>
</feature>
<evidence type="ECO:0000313" key="8">
    <source>
        <dbReference type="EMBL" id="KAF7493316.1"/>
    </source>
</evidence>
<dbReference type="Pfam" id="PF16540">
    <property type="entry name" value="MKLP1_Arf_bdg"/>
    <property type="match status" value="1"/>
</dbReference>
<dbReference type="InterPro" id="IPR038105">
    <property type="entry name" value="Kif23_Arf-bd_sf"/>
</dbReference>
<dbReference type="GO" id="GO:0005524">
    <property type="term" value="F:ATP binding"/>
    <property type="evidence" value="ECO:0007669"/>
    <property type="project" value="UniProtKB-UniRule"/>
</dbReference>
<dbReference type="EMBL" id="WVUK01000056">
    <property type="protein sequence ID" value="KAF7493316.1"/>
    <property type="molecule type" value="Genomic_DNA"/>
</dbReference>
<evidence type="ECO:0000256" key="4">
    <source>
        <dbReference type="ARBA" id="ARBA00023212"/>
    </source>
</evidence>
<dbReference type="Gene3D" id="1.20.58.1980">
    <property type="match status" value="1"/>
</dbReference>
<accession>A0A834RB27</accession>
<name>A0A834RB27_SARSC</name>
<evidence type="ECO:0000259" key="7">
    <source>
        <dbReference type="PROSITE" id="PS50067"/>
    </source>
</evidence>
<feature type="binding site" evidence="5">
    <location>
        <begin position="100"/>
        <end position="107"/>
    </location>
    <ligand>
        <name>ATP</name>
        <dbReference type="ChEBI" id="CHEBI:30616"/>
    </ligand>
</feature>
<dbReference type="Proteomes" id="UP000070412">
    <property type="component" value="Unassembled WGS sequence"/>
</dbReference>
<evidence type="ECO:0000313" key="10">
    <source>
        <dbReference type="Proteomes" id="UP000070412"/>
    </source>
</evidence>
<dbReference type="PANTHER" id="PTHR24115">
    <property type="entry name" value="KINESIN-RELATED"/>
    <property type="match status" value="1"/>
</dbReference>
<keyword evidence="3 5" id="KW-0067">ATP-binding</keyword>
<feature type="domain" description="Kinesin motor" evidence="7">
    <location>
        <begin position="23"/>
        <end position="292"/>
    </location>
</feature>
<dbReference type="OrthoDB" id="2403182at2759"/>
<reference evidence="8" key="2">
    <citation type="submission" date="2020-01" db="EMBL/GenBank/DDBJ databases">
        <authorList>
            <person name="Korhonen P.K.K."/>
            <person name="Guangxu M.G."/>
            <person name="Wang T.W."/>
            <person name="Stroehlein A.J.S."/>
            <person name="Young N.D."/>
            <person name="Ang C.-S.A."/>
            <person name="Fernando D.W.F."/>
            <person name="Lu H.L."/>
            <person name="Taylor S.T."/>
            <person name="Ehtesham M.E.M."/>
            <person name="Najaraj S.H.N."/>
            <person name="Harsha G.H.G."/>
            <person name="Madugundu A.M."/>
            <person name="Renuse S.R."/>
            <person name="Holt D.H."/>
            <person name="Pandey A.P."/>
            <person name="Papenfuss A.P."/>
            <person name="Gasser R.B.G."/>
            <person name="Fischer K.F."/>
        </authorList>
    </citation>
    <scope>NUCLEOTIDE SEQUENCE</scope>
    <source>
        <strain evidence="8">SSS_KF_BRIS2020</strain>
    </source>
</reference>
<evidence type="ECO:0000256" key="6">
    <source>
        <dbReference type="SAM" id="Coils"/>
    </source>
</evidence>
<keyword evidence="6" id="KW-0175">Coiled coil</keyword>
<gene>
    <name evidence="8" type="ORF">SSS_3862</name>
</gene>
<dbReference type="GO" id="GO:0005871">
    <property type="term" value="C:kinesin complex"/>
    <property type="evidence" value="ECO:0007669"/>
    <property type="project" value="TreeGrafter"/>
</dbReference>
<keyword evidence="10" id="KW-1185">Reference proteome</keyword>
<dbReference type="InterPro" id="IPR001752">
    <property type="entry name" value="Kinesin_motor_dom"/>
</dbReference>
<dbReference type="Gene3D" id="3.40.850.10">
    <property type="entry name" value="Kinesin motor domain"/>
    <property type="match status" value="1"/>
</dbReference>
<reference evidence="9" key="3">
    <citation type="submission" date="2022-06" db="UniProtKB">
        <authorList>
            <consortium name="EnsemblMetazoa"/>
        </authorList>
    </citation>
    <scope>IDENTIFICATION</scope>
</reference>
<keyword evidence="2 5" id="KW-0547">Nucleotide-binding</keyword>
<evidence type="ECO:0000256" key="2">
    <source>
        <dbReference type="ARBA" id="ARBA00022741"/>
    </source>
</evidence>
<feature type="domain" description="Kinesin motor" evidence="7">
    <location>
        <begin position="304"/>
        <end position="364"/>
    </location>
</feature>
<dbReference type="GO" id="GO:0005874">
    <property type="term" value="C:microtubule"/>
    <property type="evidence" value="ECO:0007669"/>
    <property type="project" value="TreeGrafter"/>
</dbReference>
<proteinExistence type="inferred from homology"/>
<dbReference type="InterPro" id="IPR027640">
    <property type="entry name" value="Kinesin-like_fam"/>
</dbReference>
<comment type="caution">
    <text evidence="5">Lacks conserved residue(s) required for the propagation of feature annotation.</text>
</comment>
<dbReference type="Pfam" id="PF00225">
    <property type="entry name" value="Kinesin"/>
    <property type="match status" value="2"/>
</dbReference>
<comment type="similarity">
    <text evidence="5">Belongs to the TRAFAC class myosin-kinesin ATPase superfamily. Kinesin family.</text>
</comment>
<dbReference type="AlphaFoldDB" id="A0A834RB27"/>
<protein>
    <submittedName>
        <fullName evidence="8">Kinesin-like protein KIF23</fullName>
    </submittedName>
</protein>
<organism evidence="8">
    <name type="scientific">Sarcoptes scabiei</name>
    <name type="common">Itch mite</name>
    <name type="synonym">Acarus scabiei</name>
    <dbReference type="NCBI Taxonomy" id="52283"/>
    <lineage>
        <taxon>Eukaryota</taxon>
        <taxon>Metazoa</taxon>
        <taxon>Ecdysozoa</taxon>
        <taxon>Arthropoda</taxon>
        <taxon>Chelicerata</taxon>
        <taxon>Arachnida</taxon>
        <taxon>Acari</taxon>
        <taxon>Acariformes</taxon>
        <taxon>Sarcoptiformes</taxon>
        <taxon>Astigmata</taxon>
        <taxon>Psoroptidia</taxon>
        <taxon>Sarcoptoidea</taxon>
        <taxon>Sarcoptidae</taxon>
        <taxon>Sarcoptinae</taxon>
        <taxon>Sarcoptes</taxon>
    </lineage>
</organism>
<dbReference type="PRINTS" id="PR00380">
    <property type="entry name" value="KINESINHEAVY"/>
</dbReference>
<evidence type="ECO:0000256" key="5">
    <source>
        <dbReference type="PROSITE-ProRule" id="PRU00283"/>
    </source>
</evidence>
<dbReference type="PANTHER" id="PTHR24115:SF600">
    <property type="entry name" value="KINESIN-LIKE PROTEIN KIF23"/>
    <property type="match status" value="1"/>
</dbReference>
<dbReference type="GO" id="GO:0005634">
    <property type="term" value="C:nucleus"/>
    <property type="evidence" value="ECO:0007669"/>
    <property type="project" value="TreeGrafter"/>
</dbReference>
<dbReference type="PROSITE" id="PS50067">
    <property type="entry name" value="KINESIN_MOTOR_2"/>
    <property type="match status" value="2"/>
</dbReference>
<dbReference type="Gene3D" id="2.60.40.4330">
    <property type="entry name" value="Kinesin-like protein Kif23, Arf6-interacting domain"/>
    <property type="match status" value="1"/>
</dbReference>
<keyword evidence="4" id="KW-0206">Cytoskeleton</keyword>
<dbReference type="InterPro" id="IPR032384">
    <property type="entry name" value="Kif23_Arf-bd"/>
</dbReference>
<evidence type="ECO:0000256" key="1">
    <source>
        <dbReference type="ARBA" id="ARBA00004245"/>
    </source>
</evidence>
<dbReference type="GO" id="GO:0016887">
    <property type="term" value="F:ATP hydrolysis activity"/>
    <property type="evidence" value="ECO:0007669"/>
    <property type="project" value="TreeGrafter"/>
</dbReference>
<dbReference type="GO" id="GO:0008017">
    <property type="term" value="F:microtubule binding"/>
    <property type="evidence" value="ECO:0007669"/>
    <property type="project" value="InterPro"/>
</dbReference>
<evidence type="ECO:0000313" key="9">
    <source>
        <dbReference type="EnsemblMetazoa" id="KAF7493316.1"/>
    </source>
</evidence>
<dbReference type="SUPFAM" id="SSF52540">
    <property type="entry name" value="P-loop containing nucleoside triphosphate hydrolases"/>
    <property type="match status" value="1"/>
</dbReference>
<evidence type="ECO:0000256" key="3">
    <source>
        <dbReference type="ARBA" id="ARBA00022840"/>
    </source>
</evidence>
<dbReference type="SMART" id="SM00129">
    <property type="entry name" value="KISc"/>
    <property type="match status" value="1"/>
</dbReference>
<dbReference type="InterPro" id="IPR027417">
    <property type="entry name" value="P-loop_NTPase"/>
</dbReference>
<dbReference type="GO" id="GO:0003777">
    <property type="term" value="F:microtubule motor activity"/>
    <property type="evidence" value="ECO:0007669"/>
    <property type="project" value="InterPro"/>
</dbReference>
<comment type="subcellular location">
    <subcellularLocation>
        <location evidence="1">Cytoplasm</location>
        <location evidence="1">Cytoskeleton</location>
    </subcellularLocation>
</comment>
<feature type="coiled-coil region" evidence="6">
    <location>
        <begin position="457"/>
        <end position="509"/>
    </location>
</feature>
<dbReference type="InterPro" id="IPR036961">
    <property type="entry name" value="Kinesin_motor_dom_sf"/>
</dbReference>
<dbReference type="GO" id="GO:0007018">
    <property type="term" value="P:microtubule-based movement"/>
    <property type="evidence" value="ECO:0007669"/>
    <property type="project" value="InterPro"/>
</dbReference>
<keyword evidence="4" id="KW-0963">Cytoplasm</keyword>
<dbReference type="EnsemblMetazoa" id="SSS_3862s_mrna">
    <property type="protein sequence ID" value="KAF7493316.1"/>
    <property type="gene ID" value="SSS_3862"/>
</dbReference>
<keyword evidence="5" id="KW-0505">Motor protein</keyword>
<sequence>SVKKPGPPIKPKPATKSIGDKEPINVFCRLRPLRNPSDSVFATKLSDQLLELTSSTVRQVYKFNHVFDDQADQNKVFDLVAYPLVRDLMRGQNSLIFSYGVTSSGKTHTITGTPQDLEFYLELWILFSTLSTRIVFKIQKESNRLTPMKYPALRTPRSTKKRDLGTVEWENRVQADQFVKDINCDNNYAVFVSFVEVYNNYIYDLLDDSFDLITADGSSAPKSKRIMEDTSKRNYVHGVKEIEVKSSNEAFDLCIKGMKRRRIGNTHLNLESSRSHSVFNIRLVQAPLDMEGVEMIEIKNTFEENQKFNANKMIPYRDSKLTHLFRSFFEGDGKVEMIICINPGMEDCEETQQVCKFAETSQELTTNKTVYRYPFRNIMFQETNVNLASTINVGPNFPKRPIETPEDGEVITEWIEILEKRQSIFEINTNLNKENQKVVRAKIERIERELFVQQQQNSVLRMDLDARENQLKEYENKFSQIQRAHDDIEKKLRQQIQELQDELSIVHGKVIQLDSLNSKLQTDYNNLKKHAKDFWTDECRRMQQHYINKMKQKEIETERKLFNNKEKLDIVRKIIDNDDIEFEYPDWMLSPNGKIAKINGQQTTTNKTISEQIDVKAPPVVNPRFDRGNMKQDGCKWIDHRPPGTLELGTVMQPKIKSKKRKSVSNLKASNFIGANPGSASKYSVIHHQAVENGNIKTQVFKGQVVPSSTGGAQVIFNDVETLIQSPPLAQS</sequence>